<sequence length="412" mass="47377">MKIEKDLIGSLLFIAPVMLITIGTGFFKRPIFFVLFLLTLAFCLSNKNYFNNVLKVIAKLTPMLILLIWCLISASWSLAPEKTVVDTFWQCLFIIYVVMISIIFVELKTITIIRIFLYLWVLYMFATVIVFDVAVGRYTEITGVFPVKNNFGTVLATMLSIFVFCRKRSIAYSLAISGALTLLIFTISKTAIMSFFMISTIIFLKNLSAKLDMTGLDAALRLSRNIFLKVMILVLPLTILNYYYEIYLWMLYEIPDHILTGRGLLWKEMLYQASTNLLYGVGYSSVWNIGELSLINATSLAYLHTEWVNKLVASDSGYIDIFISLGAIGIVLLILLYIDYFTTYVKVEGKRISRYKNLSLYLFLYSLVNNITESTFLFSMNFVWLSFIFSYALLKYLYIKQSNIKSFGEYSE</sequence>
<gene>
    <name evidence="2" type="ORF">D0Y50_11170</name>
</gene>
<feature type="transmembrane region" description="Helical" evidence="1">
    <location>
        <begin position="117"/>
        <end position="135"/>
    </location>
</feature>
<reference evidence="2 3" key="1">
    <citation type="submission" date="2018-08" db="EMBL/GenBank/DDBJ databases">
        <title>Salinimonas sediminis sp. nov., a piezophilic bacterium isolated from a deep-sea sediment sample from the New Britain Trench.</title>
        <authorList>
            <person name="Cao J."/>
        </authorList>
    </citation>
    <scope>NUCLEOTIDE SEQUENCE [LARGE SCALE GENOMIC DNA]</scope>
    <source>
        <strain evidence="2 3">N102</strain>
    </source>
</reference>
<evidence type="ECO:0000256" key="1">
    <source>
        <dbReference type="SAM" id="Phobius"/>
    </source>
</evidence>
<keyword evidence="3" id="KW-1185">Reference proteome</keyword>
<feature type="transmembrane region" description="Helical" evidence="1">
    <location>
        <begin position="56"/>
        <end position="75"/>
    </location>
</feature>
<feature type="transmembrane region" description="Helical" evidence="1">
    <location>
        <begin position="317"/>
        <end position="338"/>
    </location>
</feature>
<feature type="transmembrane region" description="Helical" evidence="1">
    <location>
        <begin position="172"/>
        <end position="204"/>
    </location>
</feature>
<dbReference type="KEGG" id="salm:D0Y50_11170"/>
<dbReference type="AlphaFoldDB" id="A0A346NMW2"/>
<keyword evidence="1" id="KW-0812">Transmembrane</keyword>
<keyword evidence="1" id="KW-0472">Membrane</keyword>
<evidence type="ECO:0008006" key="4">
    <source>
        <dbReference type="Google" id="ProtNLM"/>
    </source>
</evidence>
<organism evidence="2 3">
    <name type="scientific">Salinimonas sediminis</name>
    <dbReference type="NCBI Taxonomy" id="2303538"/>
    <lineage>
        <taxon>Bacteria</taxon>
        <taxon>Pseudomonadati</taxon>
        <taxon>Pseudomonadota</taxon>
        <taxon>Gammaproteobacteria</taxon>
        <taxon>Alteromonadales</taxon>
        <taxon>Alteromonadaceae</taxon>
        <taxon>Alteromonas/Salinimonas group</taxon>
        <taxon>Salinimonas</taxon>
    </lineage>
</organism>
<protein>
    <recommendedName>
        <fullName evidence="4">O-antigen ligase domain-containing protein</fullName>
    </recommendedName>
</protein>
<feature type="transmembrane region" description="Helical" evidence="1">
    <location>
        <begin position="226"/>
        <end position="244"/>
    </location>
</feature>
<feature type="transmembrane region" description="Helical" evidence="1">
    <location>
        <begin position="358"/>
        <end position="376"/>
    </location>
</feature>
<name>A0A346NMW2_9ALTE</name>
<keyword evidence="1" id="KW-1133">Transmembrane helix</keyword>
<feature type="transmembrane region" description="Helical" evidence="1">
    <location>
        <begin position="87"/>
        <end position="105"/>
    </location>
</feature>
<dbReference type="EMBL" id="CP031769">
    <property type="protein sequence ID" value="AXR06869.1"/>
    <property type="molecule type" value="Genomic_DNA"/>
</dbReference>
<evidence type="ECO:0000313" key="3">
    <source>
        <dbReference type="Proteomes" id="UP000262073"/>
    </source>
</evidence>
<feature type="transmembrane region" description="Helical" evidence="1">
    <location>
        <begin position="382"/>
        <end position="399"/>
    </location>
</feature>
<feature type="transmembrane region" description="Helical" evidence="1">
    <location>
        <begin position="7"/>
        <end position="25"/>
    </location>
</feature>
<feature type="transmembrane region" description="Helical" evidence="1">
    <location>
        <begin position="147"/>
        <end position="165"/>
    </location>
</feature>
<evidence type="ECO:0000313" key="2">
    <source>
        <dbReference type="EMBL" id="AXR06869.1"/>
    </source>
</evidence>
<dbReference type="Proteomes" id="UP000262073">
    <property type="component" value="Chromosome"/>
</dbReference>
<feature type="transmembrane region" description="Helical" evidence="1">
    <location>
        <begin position="31"/>
        <end position="49"/>
    </location>
</feature>
<dbReference type="RefSeq" id="WP_108567200.1">
    <property type="nucleotide sequence ID" value="NZ_CP031769.1"/>
</dbReference>
<accession>A0A346NMW2</accession>
<dbReference type="OrthoDB" id="4391260at2"/>
<proteinExistence type="predicted"/>